<organism evidence="2 3">
    <name type="scientific">Lupinus angustifolius</name>
    <name type="common">Narrow-leaved blue lupine</name>
    <dbReference type="NCBI Taxonomy" id="3871"/>
    <lineage>
        <taxon>Eukaryota</taxon>
        <taxon>Viridiplantae</taxon>
        <taxon>Streptophyta</taxon>
        <taxon>Embryophyta</taxon>
        <taxon>Tracheophyta</taxon>
        <taxon>Spermatophyta</taxon>
        <taxon>Magnoliopsida</taxon>
        <taxon>eudicotyledons</taxon>
        <taxon>Gunneridae</taxon>
        <taxon>Pentapetalae</taxon>
        <taxon>rosids</taxon>
        <taxon>fabids</taxon>
        <taxon>Fabales</taxon>
        <taxon>Fabaceae</taxon>
        <taxon>Papilionoideae</taxon>
        <taxon>50 kb inversion clade</taxon>
        <taxon>genistoids sensu lato</taxon>
        <taxon>core genistoids</taxon>
        <taxon>Genisteae</taxon>
        <taxon>Lupinus</taxon>
    </lineage>
</organism>
<dbReference type="PANTHER" id="PTHR22881:SF26">
    <property type="entry name" value="BROMODOMAIN CONTAINING PROTEIN, EXPRESSED"/>
    <property type="match status" value="1"/>
</dbReference>
<gene>
    <name evidence="2" type="ORF">TanjilG_02113</name>
</gene>
<keyword evidence="3" id="KW-1185">Reference proteome</keyword>
<dbReference type="STRING" id="3871.A0A394DHY9"/>
<dbReference type="EMBL" id="MLAU01005786">
    <property type="protein sequence ID" value="OIW20137.1"/>
    <property type="molecule type" value="Genomic_DNA"/>
</dbReference>
<proteinExistence type="predicted"/>
<protein>
    <submittedName>
        <fullName evidence="2">Uncharacterized protein</fullName>
    </submittedName>
</protein>
<evidence type="ECO:0000313" key="3">
    <source>
        <dbReference type="Proteomes" id="UP000188354"/>
    </source>
</evidence>
<dbReference type="Proteomes" id="UP000188354">
    <property type="component" value="Unassembled WGS sequence"/>
</dbReference>
<feature type="compositionally biased region" description="Polar residues" evidence="1">
    <location>
        <begin position="108"/>
        <end position="117"/>
    </location>
</feature>
<name>A0A394DHY9_LUPAN</name>
<accession>A0A394DHY9</accession>
<evidence type="ECO:0000256" key="1">
    <source>
        <dbReference type="SAM" id="MobiDB-lite"/>
    </source>
</evidence>
<dbReference type="Gramene" id="OIW20137">
    <property type="protein sequence ID" value="OIW20137"/>
    <property type="gene ID" value="TanjilG_02113"/>
</dbReference>
<comment type="caution">
    <text evidence="2">The sequence shown here is derived from an EMBL/GenBank/DDBJ whole genome shotgun (WGS) entry which is preliminary data.</text>
</comment>
<dbReference type="PANTHER" id="PTHR22881">
    <property type="entry name" value="BROMODOMAIN CONTAINING PROTEIN"/>
    <property type="match status" value="1"/>
</dbReference>
<dbReference type="AlphaFoldDB" id="A0A394DHY9"/>
<dbReference type="InterPro" id="IPR051831">
    <property type="entry name" value="Bromodomain_contain_prot"/>
</dbReference>
<sequence>MAMSHSKMISHHYSTHAFIQPSQLQSTTFVPEKRILQLVLDTLQRRDTYEIFAEPVDPNEARTISEAAKKVFDLLRTDPEKFELEFSETRRKVGRTNQGDFRDTTYMKSSEITTGVPSKTTTSSSRGTSNRKSLKANHGCSEIAKHVDARDLELPTENSRYKCFEVDRRCTYRALSLGEDESTFPTVYGKLKQLEYVNQQDVGYRDSLMLFVKDLGPSVQNIAKRKLLGCEIHTSSTSTPTRPYTFSTTTALMSQYPPLNRSVNHLNEMKNTRETIDLSGGKPSYINDKTDNVKLVGGTLIADRQTGSSPLEAKPQGSHNRYLGCDKVFSDSYYLRAHADDLNHGSKEVGKKSMMMLLEKSKLVNEEQLLVPNVENFQDAKIENRRKCVNSGFKLCVEYAIFEDTG</sequence>
<evidence type="ECO:0000313" key="2">
    <source>
        <dbReference type="EMBL" id="OIW20137.1"/>
    </source>
</evidence>
<reference evidence="2 3" key="1">
    <citation type="journal article" date="2017" name="Plant Biotechnol. J.">
        <title>A comprehensive draft genome sequence for lupin (Lupinus angustifolius), an emerging health food: insights into plant-microbe interactions and legume evolution.</title>
        <authorList>
            <person name="Hane J.K."/>
            <person name="Ming Y."/>
            <person name="Kamphuis L.G."/>
            <person name="Nelson M.N."/>
            <person name="Garg G."/>
            <person name="Atkins C.A."/>
            <person name="Bayer P.E."/>
            <person name="Bravo A."/>
            <person name="Bringans S."/>
            <person name="Cannon S."/>
            <person name="Edwards D."/>
            <person name="Foley R."/>
            <person name="Gao L.L."/>
            <person name="Harrison M.J."/>
            <person name="Huang W."/>
            <person name="Hurgobin B."/>
            <person name="Li S."/>
            <person name="Liu C.W."/>
            <person name="McGrath A."/>
            <person name="Morahan G."/>
            <person name="Murray J."/>
            <person name="Weller J."/>
            <person name="Jian J."/>
            <person name="Singh K.B."/>
        </authorList>
    </citation>
    <scope>NUCLEOTIDE SEQUENCE [LARGE SCALE GENOMIC DNA]</scope>
    <source>
        <strain evidence="3">cv. Tanjil</strain>
        <tissue evidence="2">Whole plant</tissue>
    </source>
</reference>
<feature type="compositionally biased region" description="Low complexity" evidence="1">
    <location>
        <begin position="118"/>
        <end position="131"/>
    </location>
</feature>
<feature type="region of interest" description="Disordered" evidence="1">
    <location>
        <begin position="108"/>
        <end position="137"/>
    </location>
</feature>